<dbReference type="PANTHER" id="PTHR11851:SF49">
    <property type="entry name" value="MITOCHONDRIAL-PROCESSING PEPTIDASE SUBUNIT ALPHA"/>
    <property type="match status" value="1"/>
</dbReference>
<dbReference type="SUPFAM" id="SSF63411">
    <property type="entry name" value="LuxS/MPP-like metallohydrolase"/>
    <property type="match status" value="2"/>
</dbReference>
<gene>
    <name evidence="5" type="ORF">PEPS_38820</name>
</gene>
<dbReference type="InterPro" id="IPR050361">
    <property type="entry name" value="MPP/UQCRC_Complex"/>
</dbReference>
<keyword evidence="6" id="KW-1185">Reference proteome</keyword>
<dbReference type="Gene3D" id="3.30.830.10">
    <property type="entry name" value="Metalloenzyme, LuxS/M16 peptidase-like"/>
    <property type="match status" value="2"/>
</dbReference>
<feature type="signal peptide" evidence="2">
    <location>
        <begin position="1"/>
        <end position="19"/>
    </location>
</feature>
<evidence type="ECO:0000259" key="3">
    <source>
        <dbReference type="Pfam" id="PF00675"/>
    </source>
</evidence>
<keyword evidence="5" id="KW-0614">Plasmid</keyword>
<feature type="chain" id="PRO_5045862248" evidence="2">
    <location>
        <begin position="20"/>
        <end position="438"/>
    </location>
</feature>
<accession>A0ABM7VKS6</accession>
<evidence type="ECO:0000256" key="2">
    <source>
        <dbReference type="SAM" id="SignalP"/>
    </source>
</evidence>
<name>A0ABM7VKS6_9BACT</name>
<dbReference type="Pfam" id="PF00675">
    <property type="entry name" value="Peptidase_M16"/>
    <property type="match status" value="1"/>
</dbReference>
<dbReference type="Proteomes" id="UP001354989">
    <property type="component" value="Plasmid pPP3"/>
</dbReference>
<sequence length="438" mass="50254">MKRVLSLVFCCLCYFQIMAQDTQIKFEEYDLPNGLHVILHQDQSTPNVQVSVGYHVGSKNEVEHRTGFAHFFEHLLFEGSKNIKRGEFDKYCSNAGGYNNAYTTQDMTFYYDKFPAHQWKLGLWLESERMLHANILQIGVDTQRKVVKEEKRMRYARPYGTFLDQLMKHTYKVHPYAHTPIGSMEDLNQAKLEEFMNFYNHYYVPNNAVLVIAGDFNIKSVKAEINTYFKDIPKGEKEIVRPTVQEPAQTTEIRDVVYDNITLPGVFMGYRTPGVASKDYQAVQLFISVLANGASSRMYKQIVDKEQIAMASELFNLDLEYESNSIVYSIASQGVNPNDLEKSIDKVVDNAVENGITQKELDKAKNIAEAEYLKSLSKMDDISQMLAKNYIFKGNTGAINTTLNDIRSVSLDDISRVAKKYFVKDNRVVLQYLPKTQK</sequence>
<dbReference type="PANTHER" id="PTHR11851">
    <property type="entry name" value="METALLOPROTEASE"/>
    <property type="match status" value="1"/>
</dbReference>
<dbReference type="InterPro" id="IPR011765">
    <property type="entry name" value="Pept_M16_N"/>
</dbReference>
<protein>
    <submittedName>
        <fullName evidence="5">Peptidase M16</fullName>
    </submittedName>
</protein>
<proteinExistence type="inferred from homology"/>
<evidence type="ECO:0000256" key="1">
    <source>
        <dbReference type="ARBA" id="ARBA00007261"/>
    </source>
</evidence>
<dbReference type="InterPro" id="IPR007863">
    <property type="entry name" value="Peptidase_M16_C"/>
</dbReference>
<dbReference type="InterPro" id="IPR011249">
    <property type="entry name" value="Metalloenz_LuxS/M16"/>
</dbReference>
<dbReference type="RefSeq" id="WP_332920300.1">
    <property type="nucleotide sequence ID" value="NZ_AP025295.1"/>
</dbReference>
<feature type="domain" description="Peptidase M16 C-terminal" evidence="4">
    <location>
        <begin position="192"/>
        <end position="366"/>
    </location>
</feature>
<evidence type="ECO:0000313" key="6">
    <source>
        <dbReference type="Proteomes" id="UP001354989"/>
    </source>
</evidence>
<evidence type="ECO:0000313" key="5">
    <source>
        <dbReference type="EMBL" id="BDD01602.1"/>
    </source>
</evidence>
<geneLocation type="plasmid" evidence="5 6">
    <name>pPP3</name>
</geneLocation>
<dbReference type="Pfam" id="PF05193">
    <property type="entry name" value="Peptidase_M16_C"/>
    <property type="match status" value="1"/>
</dbReference>
<comment type="similarity">
    <text evidence="1">Belongs to the peptidase M16 family.</text>
</comment>
<evidence type="ECO:0000259" key="4">
    <source>
        <dbReference type="Pfam" id="PF05193"/>
    </source>
</evidence>
<keyword evidence="2" id="KW-0732">Signal</keyword>
<reference evidence="5 6" key="1">
    <citation type="submission" date="2021-12" db="EMBL/GenBank/DDBJ databases">
        <title>Genome sequencing of bacteria with rrn-lacking chromosome and rrn-plasmid.</title>
        <authorList>
            <person name="Anda M."/>
            <person name="Iwasaki W."/>
        </authorList>
    </citation>
    <scope>NUCLEOTIDE SEQUENCE [LARGE SCALE GENOMIC DNA]</scope>
    <source>
        <strain evidence="5 6">NBRC 101262</strain>
        <plasmid evidence="5 6">pPP3</plasmid>
    </source>
</reference>
<organism evidence="5 6">
    <name type="scientific">Persicobacter psychrovividus</name>
    <dbReference type="NCBI Taxonomy" id="387638"/>
    <lineage>
        <taxon>Bacteria</taxon>
        <taxon>Pseudomonadati</taxon>
        <taxon>Bacteroidota</taxon>
        <taxon>Cytophagia</taxon>
        <taxon>Cytophagales</taxon>
        <taxon>Persicobacteraceae</taxon>
        <taxon>Persicobacter</taxon>
    </lineage>
</organism>
<feature type="domain" description="Peptidase M16 N-terminal" evidence="3">
    <location>
        <begin position="37"/>
        <end position="178"/>
    </location>
</feature>
<dbReference type="EMBL" id="AP025295">
    <property type="protein sequence ID" value="BDD01602.1"/>
    <property type="molecule type" value="Genomic_DNA"/>
</dbReference>